<dbReference type="GO" id="GO:0016987">
    <property type="term" value="F:sigma factor activity"/>
    <property type="evidence" value="ECO:0007669"/>
    <property type="project" value="UniProtKB-KW"/>
</dbReference>
<evidence type="ECO:0000256" key="5">
    <source>
        <dbReference type="ARBA" id="ARBA00023125"/>
    </source>
</evidence>
<keyword evidence="3" id="KW-0805">Transcription regulation</keyword>
<comment type="similarity">
    <text evidence="1">Belongs to the sigma-70 factor family.</text>
</comment>
<dbReference type="PIRSF" id="PIRSF002939">
    <property type="entry name" value="RNA_polymerase_sigma-H_factor"/>
    <property type="match status" value="1"/>
</dbReference>
<dbReference type="InterPro" id="IPR013325">
    <property type="entry name" value="RNA_pol_sigma_r2"/>
</dbReference>
<dbReference type="SUPFAM" id="SSF46894">
    <property type="entry name" value="C-terminal effector domain of the bipartite response regulators"/>
    <property type="match status" value="1"/>
</dbReference>
<dbReference type="InterPro" id="IPR016371">
    <property type="entry name" value="RNA_pol_sigma-H_factor"/>
</dbReference>
<dbReference type="InterPro" id="IPR016032">
    <property type="entry name" value="Sig_transdc_resp-reg_C-effctor"/>
</dbReference>
<evidence type="ECO:0000313" key="10">
    <source>
        <dbReference type="Proteomes" id="UP000187404"/>
    </source>
</evidence>
<evidence type="ECO:0000256" key="6">
    <source>
        <dbReference type="ARBA" id="ARBA00023163"/>
    </source>
</evidence>
<organism evidence="9 10">
    <name type="scientific">Hornefia porci</name>
    <dbReference type="NCBI Taxonomy" id="2652292"/>
    <lineage>
        <taxon>Bacteria</taxon>
        <taxon>Bacillati</taxon>
        <taxon>Bacillota</taxon>
        <taxon>Clostridia</taxon>
        <taxon>Peptostreptococcales</taxon>
        <taxon>Anaerovoracaceae</taxon>
        <taxon>Hornefia</taxon>
    </lineage>
</organism>
<dbReference type="PANTHER" id="PTHR30385:SF1">
    <property type="entry name" value="RNA POLYMERASE SIGMA-H FACTOR"/>
    <property type="match status" value="1"/>
</dbReference>
<dbReference type="GO" id="GO:0003677">
    <property type="term" value="F:DNA binding"/>
    <property type="evidence" value="ECO:0007669"/>
    <property type="project" value="UniProtKB-KW"/>
</dbReference>
<evidence type="ECO:0000259" key="8">
    <source>
        <dbReference type="PROSITE" id="PS00715"/>
    </source>
</evidence>
<evidence type="ECO:0000256" key="7">
    <source>
        <dbReference type="ARBA" id="ARBA00024701"/>
    </source>
</evidence>
<dbReference type="Gene3D" id="1.10.10.10">
    <property type="entry name" value="Winged helix-like DNA-binding domain superfamily/Winged helix DNA-binding domain"/>
    <property type="match status" value="1"/>
</dbReference>
<dbReference type="PROSITE" id="PS00715">
    <property type="entry name" value="SIGMA70_1"/>
    <property type="match status" value="1"/>
</dbReference>
<accession>A0A1Q9JHW9</accession>
<keyword evidence="5" id="KW-0238">DNA-binding</keyword>
<evidence type="ECO:0000313" key="9">
    <source>
        <dbReference type="EMBL" id="OLR55806.1"/>
    </source>
</evidence>
<dbReference type="Gene3D" id="1.20.120.1810">
    <property type="match status" value="1"/>
</dbReference>
<proteinExistence type="inferred from homology"/>
<reference evidence="9 10" key="1">
    <citation type="journal article" date="2016" name="Appl. Environ. Microbiol.">
        <title>Function and Phylogeny of Bacterial Butyryl Coenzyme A:Acetate Transferases and Their Diversity in the Proximal Colon of Swine.</title>
        <authorList>
            <person name="Trachsel J."/>
            <person name="Bayles D.O."/>
            <person name="Looft T."/>
            <person name="Levine U.Y."/>
            <person name="Allen H.K."/>
        </authorList>
    </citation>
    <scope>NUCLEOTIDE SEQUENCE [LARGE SCALE GENOMIC DNA]</scope>
    <source>
        <strain evidence="9 10">68-3-10</strain>
    </source>
</reference>
<feature type="domain" description="RNA polymerase sigma-70" evidence="8">
    <location>
        <begin position="59"/>
        <end position="72"/>
    </location>
</feature>
<dbReference type="Pfam" id="PF08281">
    <property type="entry name" value="Sigma70_r4_2"/>
    <property type="match status" value="1"/>
</dbReference>
<keyword evidence="6" id="KW-0804">Transcription</keyword>
<dbReference type="NCBIfam" id="NF006148">
    <property type="entry name" value="PRK08295.1-5"/>
    <property type="match status" value="1"/>
</dbReference>
<dbReference type="InterPro" id="IPR036388">
    <property type="entry name" value="WH-like_DNA-bd_sf"/>
</dbReference>
<dbReference type="InterPro" id="IPR007627">
    <property type="entry name" value="RNA_pol_sigma70_r2"/>
</dbReference>
<evidence type="ECO:0000256" key="4">
    <source>
        <dbReference type="ARBA" id="ARBA00023082"/>
    </source>
</evidence>
<comment type="caution">
    <text evidence="9">The sequence shown here is derived from an EMBL/GenBank/DDBJ whole genome shotgun (WGS) entry which is preliminary data.</text>
</comment>
<dbReference type="InterPro" id="IPR013249">
    <property type="entry name" value="RNA_pol_sigma70_r4_t2"/>
</dbReference>
<name>A0A1Q9JHW9_9FIRM</name>
<dbReference type="STRING" id="1261640.BHK98_06885"/>
<protein>
    <recommendedName>
        <fullName evidence="2">RNA polymerase sigma factor SigS</fullName>
    </recommendedName>
</protein>
<gene>
    <name evidence="9" type="ORF">BHK98_06885</name>
</gene>
<dbReference type="Proteomes" id="UP000187404">
    <property type="component" value="Unassembled WGS sequence"/>
</dbReference>
<keyword evidence="4" id="KW-0731">Sigma factor</keyword>
<evidence type="ECO:0000256" key="2">
    <source>
        <dbReference type="ARBA" id="ARBA00021245"/>
    </source>
</evidence>
<dbReference type="InterPro" id="IPR014284">
    <property type="entry name" value="RNA_pol_sigma-70_dom"/>
</dbReference>
<dbReference type="GO" id="GO:0006352">
    <property type="term" value="P:DNA-templated transcription initiation"/>
    <property type="evidence" value="ECO:0007669"/>
    <property type="project" value="InterPro"/>
</dbReference>
<comment type="function">
    <text evidence="7">Sigma factors are initiation factors that promote the attachment of RNA polymerase to specific initiation sites and are then released. Sigma-S contributes to the protection against external stress, thus playing a role in cellular fitness and survival.</text>
</comment>
<dbReference type="PANTHER" id="PTHR30385">
    <property type="entry name" value="SIGMA FACTOR F FLAGELLAR"/>
    <property type="match status" value="1"/>
</dbReference>
<dbReference type="NCBIfam" id="TIGR02937">
    <property type="entry name" value="sigma70-ECF"/>
    <property type="match status" value="1"/>
</dbReference>
<sequence length="211" mass="23526">MRSGNREMENDLNILRDEELVQMAHEGSRTAEEYLIQKYKALARNKAKSYFIAGGDNEDVIQEGMIGLFKAIRDYDGAGGASFRTFADMCVTRQILSAIEGANRKKHQILNDALSLNDREPADDEDGAPLIDRIAAAEDMDPEKVALASDLVERLEADGVHVFSPLENKVWTALLQGLSYREIAERLGKTPKSIDNAIQRIKKKLSAYLRG</sequence>
<dbReference type="EMBL" id="MJIE01000001">
    <property type="protein sequence ID" value="OLR55806.1"/>
    <property type="molecule type" value="Genomic_DNA"/>
</dbReference>
<evidence type="ECO:0000256" key="1">
    <source>
        <dbReference type="ARBA" id="ARBA00007788"/>
    </source>
</evidence>
<dbReference type="AlphaFoldDB" id="A0A1Q9JHW9"/>
<dbReference type="Pfam" id="PF04542">
    <property type="entry name" value="Sigma70_r2"/>
    <property type="match status" value="1"/>
</dbReference>
<dbReference type="InterPro" id="IPR000943">
    <property type="entry name" value="RNA_pol_sigma70"/>
</dbReference>
<dbReference type="SUPFAM" id="SSF88946">
    <property type="entry name" value="Sigma2 domain of RNA polymerase sigma factors"/>
    <property type="match status" value="1"/>
</dbReference>
<evidence type="ECO:0000256" key="3">
    <source>
        <dbReference type="ARBA" id="ARBA00023015"/>
    </source>
</evidence>
<keyword evidence="10" id="KW-1185">Reference proteome</keyword>